<name>A0AAJ6CGD7_9BASI</name>
<accession>A0AAJ6CGD7</accession>
<reference evidence="4 5" key="1">
    <citation type="submission" date="2023-03" db="EMBL/GenBank/DDBJ databases">
        <title>Mating type loci evolution in Malassezia.</title>
        <authorList>
            <person name="Coelho M.A."/>
        </authorList>
    </citation>
    <scope>NUCLEOTIDE SEQUENCE [LARGE SCALE GENOMIC DNA]</scope>
    <source>
        <strain evidence="4 5">CBS 9725</strain>
    </source>
</reference>
<keyword evidence="3" id="KW-0560">Oxidoreductase</keyword>
<sequence length="278" mass="30607">MLRDLTQIALVTGGNSGIGLETVRALVKKGAKVYIAARREGAAHEFIESLKADHKPGYGSAEFIALDLASFRSIENFVMEFKRREQQLDLLFNNAGLIIPGGDKQVTKEGYEVHFGVNALGVHYLTTLLIPLLQRSGKKNPNRPARVCFTSSIGHLAAPKCGFDPADPSSANVSFPILPGYMRAYANSKMANILYAKGFFNILLKTIIEPYLLYPAEFGCLSQLYANTSAEGEREGGQYFVPWARKGKTAKSAEDIEVQDRAGAWYDDQIAKHTRSIE</sequence>
<keyword evidence="2" id="KW-0521">NADP</keyword>
<evidence type="ECO:0000256" key="2">
    <source>
        <dbReference type="ARBA" id="ARBA00022857"/>
    </source>
</evidence>
<dbReference type="InterPro" id="IPR036291">
    <property type="entry name" value="NAD(P)-bd_dom_sf"/>
</dbReference>
<evidence type="ECO:0000313" key="4">
    <source>
        <dbReference type="EMBL" id="WFC98155.1"/>
    </source>
</evidence>
<dbReference type="Gene3D" id="3.40.50.720">
    <property type="entry name" value="NAD(P)-binding Rossmann-like Domain"/>
    <property type="match status" value="1"/>
</dbReference>
<dbReference type="SUPFAM" id="SSF51735">
    <property type="entry name" value="NAD(P)-binding Rossmann-fold domains"/>
    <property type="match status" value="1"/>
</dbReference>
<evidence type="ECO:0000256" key="3">
    <source>
        <dbReference type="ARBA" id="ARBA00023002"/>
    </source>
</evidence>
<dbReference type="Proteomes" id="UP001219567">
    <property type="component" value="Chromosome 1"/>
</dbReference>
<evidence type="ECO:0000256" key="1">
    <source>
        <dbReference type="ARBA" id="ARBA00006484"/>
    </source>
</evidence>
<gene>
    <name evidence="4" type="ORF">MYAM1_000879</name>
</gene>
<comment type="similarity">
    <text evidence="1">Belongs to the short-chain dehydrogenases/reductases (SDR) family.</text>
</comment>
<proteinExistence type="inferred from homology"/>
<evidence type="ECO:0008006" key="6">
    <source>
        <dbReference type="Google" id="ProtNLM"/>
    </source>
</evidence>
<protein>
    <recommendedName>
        <fullName evidence="6">NAD(P)-binding protein</fullName>
    </recommendedName>
</protein>
<keyword evidence="5" id="KW-1185">Reference proteome</keyword>
<dbReference type="InterPro" id="IPR002347">
    <property type="entry name" value="SDR_fam"/>
</dbReference>
<dbReference type="PRINTS" id="PR00081">
    <property type="entry name" value="GDHRDH"/>
</dbReference>
<organism evidence="4 5">
    <name type="scientific">Malassezia yamatoensis</name>
    <dbReference type="NCBI Taxonomy" id="253288"/>
    <lineage>
        <taxon>Eukaryota</taxon>
        <taxon>Fungi</taxon>
        <taxon>Dikarya</taxon>
        <taxon>Basidiomycota</taxon>
        <taxon>Ustilaginomycotina</taxon>
        <taxon>Malasseziomycetes</taxon>
        <taxon>Malasseziales</taxon>
        <taxon>Malasseziaceae</taxon>
        <taxon>Malassezia</taxon>
    </lineage>
</organism>
<dbReference type="Pfam" id="PF00106">
    <property type="entry name" value="adh_short"/>
    <property type="match status" value="1"/>
</dbReference>
<dbReference type="AlphaFoldDB" id="A0AAJ6CGD7"/>
<dbReference type="PANTHER" id="PTHR24320">
    <property type="entry name" value="RETINOL DEHYDROGENASE"/>
    <property type="match status" value="1"/>
</dbReference>
<dbReference type="EMBL" id="CP119943">
    <property type="protein sequence ID" value="WFC98155.1"/>
    <property type="molecule type" value="Genomic_DNA"/>
</dbReference>
<evidence type="ECO:0000313" key="5">
    <source>
        <dbReference type="Proteomes" id="UP001219567"/>
    </source>
</evidence>
<dbReference type="GO" id="GO:0016491">
    <property type="term" value="F:oxidoreductase activity"/>
    <property type="evidence" value="ECO:0007669"/>
    <property type="project" value="UniProtKB-KW"/>
</dbReference>
<dbReference type="PANTHER" id="PTHR24320:SF282">
    <property type="entry name" value="WW DOMAIN-CONTAINING OXIDOREDUCTASE"/>
    <property type="match status" value="1"/>
</dbReference>